<evidence type="ECO:0000313" key="3">
    <source>
        <dbReference type="Proteomes" id="UP000031549"/>
    </source>
</evidence>
<reference evidence="2 3" key="1">
    <citation type="journal article" date="2015" name="Genome Announc.">
        <title>Draft Genome Sequence of Cyanobacterium Hassallia byssoidea Strain VB512170, Isolated from Monuments in India.</title>
        <authorList>
            <person name="Singh D."/>
            <person name="Chandrababunaidu M.M."/>
            <person name="Panda A."/>
            <person name="Sen D."/>
            <person name="Bhattacharyya S."/>
            <person name="Adhikary S.P."/>
            <person name="Tripathy S."/>
        </authorList>
    </citation>
    <scope>NUCLEOTIDE SEQUENCE [LARGE SCALE GENOMIC DNA]</scope>
    <source>
        <strain evidence="2 3">VB512170</strain>
    </source>
</reference>
<proteinExistence type="predicted"/>
<name>A0A846H9F4_9CYAN</name>
<sequence length="389" mass="44356">MALLSIDELKSLVENPQIPCVSLYMPMVKAGPEVRQNPIRFKNLIREAEARLDTMESRHTEAVDFLQPAKELDTVEFWENQDHGLVIFVSPNVFRYYQLPMEFQELVVVSDQFHLKPLLHLVNNDGRFYVLALSQKDVKFFEGTRYSIKEVEVKNMPKSLDEALQYDETAKEGQFRIATSKGGTSNSFTQPGSFHGQGSPDRDEHQKDILQFFHAIDAPLHEKLRNQKAPLVLAGVEYLHPIYREANTYPHLVEEGITRRPEVFQAEELHEDAWQIVEPMFSQAEKDAMELYQQLAGEGTGKASSDIKEIISAAYYQRVDSLFVPVGQQIWGKFDPENMSVDLHPEAEPDDEDMLDFAAIHTLLNSGTVYTVEPEEVPNGAHAAAIFRY</sequence>
<accession>A0A846H9F4</accession>
<gene>
    <name evidence="2" type="ORF">PI95_014325</name>
</gene>
<keyword evidence="3" id="KW-1185">Reference proteome</keyword>
<organism evidence="2 3">
    <name type="scientific">Hassallia byssoidea VB512170</name>
    <dbReference type="NCBI Taxonomy" id="1304833"/>
    <lineage>
        <taxon>Bacteria</taxon>
        <taxon>Bacillati</taxon>
        <taxon>Cyanobacteriota</taxon>
        <taxon>Cyanophyceae</taxon>
        <taxon>Nostocales</taxon>
        <taxon>Tolypothrichaceae</taxon>
        <taxon>Hassallia</taxon>
    </lineage>
</organism>
<evidence type="ECO:0000256" key="1">
    <source>
        <dbReference type="SAM" id="MobiDB-lite"/>
    </source>
</evidence>
<feature type="region of interest" description="Disordered" evidence="1">
    <location>
        <begin position="179"/>
        <end position="202"/>
    </location>
</feature>
<dbReference type="AlphaFoldDB" id="A0A846H9F4"/>
<comment type="caution">
    <text evidence="2">The sequence shown here is derived from an EMBL/GenBank/DDBJ whole genome shotgun (WGS) entry which is preliminary data.</text>
</comment>
<dbReference type="InterPro" id="IPR040837">
    <property type="entry name" value="Bact_RF_family7"/>
</dbReference>
<protein>
    <submittedName>
        <fullName evidence="2">Uncharacterized protein</fullName>
    </submittedName>
</protein>
<dbReference type="Proteomes" id="UP000031549">
    <property type="component" value="Unassembled WGS sequence"/>
</dbReference>
<dbReference type="Pfam" id="PF18849">
    <property type="entry name" value="baeRF_family7"/>
    <property type="match status" value="1"/>
</dbReference>
<feature type="compositionally biased region" description="Polar residues" evidence="1">
    <location>
        <begin position="181"/>
        <end position="192"/>
    </location>
</feature>
<dbReference type="EMBL" id="JTCM02000027">
    <property type="protein sequence ID" value="NEU73703.1"/>
    <property type="molecule type" value="Genomic_DNA"/>
</dbReference>
<evidence type="ECO:0000313" key="2">
    <source>
        <dbReference type="EMBL" id="NEU73703.1"/>
    </source>
</evidence>
<dbReference type="RefSeq" id="WP_039748452.1">
    <property type="nucleotide sequence ID" value="NZ_JTCM02000027.1"/>
</dbReference>